<keyword evidence="3" id="KW-1185">Reference proteome</keyword>
<sequence>MASQTPLSPMCLPLLKFSYATDAAAELSAFSWTHVHNSNLLVVFDPVNDSKMKVLQGNLLLEHVDLKQKANEASQAIEMARRSGIELRDDQLAMTVIVRSPLLAIRYNMLETNQKRRLQLKFCNETDFLQALHVVEAMGCRITQSVPLKTATQAPGNAEKAHPPLAKQQTMARPDTALLKPFVPPQVHSSTPQMPSQVTPSGVYPSTTSADMPIGNGFAGHSCSQINHSGHMQRSYTTGSQHLQSDLGITHLPQTLTRTPTYNLTAQPSTQENVLEQSQYRPSDSVTSQPHPTLNPLSNCTTGHDAVLSEADRTPSQHREPVEIQRPSTTSVLEKSGRLQSLPPKRDLPWAKSRSSGGSSSRPSTSTLELPPLPAPTFAANTAPFQSLSASRNNPKSAAFDHDPSRPLSSSIPAVSHVPRPRTSLADITNRLPFPSLTNSPSKLSESHPIAMTNHESKGNSISCPDMSSTVESNNDAERTASNNDRCGTLRDAEQQNDGNVFATLVNQMSATDTPNMAQYAAQSVEDRRIMISNWMVRHIGDDNFVTLCEDVASTWQRVGLGLEPL</sequence>
<evidence type="ECO:0000256" key="1">
    <source>
        <dbReference type="SAM" id="MobiDB-lite"/>
    </source>
</evidence>
<dbReference type="AlphaFoldDB" id="A0A6A6WE72"/>
<feature type="region of interest" description="Disordered" evidence="1">
    <location>
        <begin position="269"/>
        <end position="485"/>
    </location>
</feature>
<feature type="compositionally biased region" description="Polar residues" evidence="1">
    <location>
        <begin position="269"/>
        <end position="302"/>
    </location>
</feature>
<feature type="compositionally biased region" description="Polar residues" evidence="1">
    <location>
        <begin position="459"/>
        <end position="485"/>
    </location>
</feature>
<dbReference type="EMBL" id="ML996568">
    <property type="protein sequence ID" value="KAF2760290.1"/>
    <property type="molecule type" value="Genomic_DNA"/>
</dbReference>
<evidence type="ECO:0000313" key="2">
    <source>
        <dbReference type="EMBL" id="KAF2760290.1"/>
    </source>
</evidence>
<feature type="compositionally biased region" description="Low complexity" evidence="1">
    <location>
        <begin position="353"/>
        <end position="385"/>
    </location>
</feature>
<dbReference type="OrthoDB" id="5360255at2759"/>
<dbReference type="GeneID" id="54481471"/>
<evidence type="ECO:0000313" key="3">
    <source>
        <dbReference type="Proteomes" id="UP000799437"/>
    </source>
</evidence>
<dbReference type="InterPro" id="IPR004354">
    <property type="entry name" value="Meiotic_Rec114"/>
</dbReference>
<protein>
    <submittedName>
        <fullName evidence="2">Uncharacterized protein</fullName>
    </submittedName>
</protein>
<dbReference type="RefSeq" id="XP_033602741.1">
    <property type="nucleotide sequence ID" value="XM_033740417.1"/>
</dbReference>
<name>A0A6A6WE72_9PEZI</name>
<reference evidence="2" key="1">
    <citation type="journal article" date="2020" name="Stud. Mycol.">
        <title>101 Dothideomycetes genomes: a test case for predicting lifestyles and emergence of pathogens.</title>
        <authorList>
            <person name="Haridas S."/>
            <person name="Albert R."/>
            <person name="Binder M."/>
            <person name="Bloem J."/>
            <person name="Labutti K."/>
            <person name="Salamov A."/>
            <person name="Andreopoulos B."/>
            <person name="Baker S."/>
            <person name="Barry K."/>
            <person name="Bills G."/>
            <person name="Bluhm B."/>
            <person name="Cannon C."/>
            <person name="Castanera R."/>
            <person name="Culley D."/>
            <person name="Daum C."/>
            <person name="Ezra D."/>
            <person name="Gonzalez J."/>
            <person name="Henrissat B."/>
            <person name="Kuo A."/>
            <person name="Liang C."/>
            <person name="Lipzen A."/>
            <person name="Lutzoni F."/>
            <person name="Magnuson J."/>
            <person name="Mondo S."/>
            <person name="Nolan M."/>
            <person name="Ohm R."/>
            <person name="Pangilinan J."/>
            <person name="Park H.-J."/>
            <person name="Ramirez L."/>
            <person name="Alfaro M."/>
            <person name="Sun H."/>
            <person name="Tritt A."/>
            <person name="Yoshinaga Y."/>
            <person name="Zwiers L.-H."/>
            <person name="Turgeon B."/>
            <person name="Goodwin S."/>
            <person name="Spatafora J."/>
            <person name="Crous P."/>
            <person name="Grigoriev I."/>
        </authorList>
    </citation>
    <scope>NUCLEOTIDE SEQUENCE</scope>
    <source>
        <strain evidence="2">CBS 121739</strain>
    </source>
</reference>
<proteinExistence type="predicted"/>
<dbReference type="Proteomes" id="UP000799437">
    <property type="component" value="Unassembled WGS sequence"/>
</dbReference>
<feature type="compositionally biased region" description="Basic and acidic residues" evidence="1">
    <location>
        <begin position="310"/>
        <end position="323"/>
    </location>
</feature>
<gene>
    <name evidence="2" type="ORF">EJ05DRAFT_278632</name>
</gene>
<dbReference type="Pfam" id="PF03525">
    <property type="entry name" value="Meiotic_rec114"/>
    <property type="match status" value="1"/>
</dbReference>
<accession>A0A6A6WE72</accession>
<feature type="compositionally biased region" description="Polar residues" evidence="1">
    <location>
        <begin position="386"/>
        <end position="396"/>
    </location>
</feature>
<organism evidence="2 3">
    <name type="scientific">Pseudovirgaria hyperparasitica</name>
    <dbReference type="NCBI Taxonomy" id="470096"/>
    <lineage>
        <taxon>Eukaryota</taxon>
        <taxon>Fungi</taxon>
        <taxon>Dikarya</taxon>
        <taxon>Ascomycota</taxon>
        <taxon>Pezizomycotina</taxon>
        <taxon>Dothideomycetes</taxon>
        <taxon>Dothideomycetes incertae sedis</taxon>
        <taxon>Acrospermales</taxon>
        <taxon>Acrospermaceae</taxon>
        <taxon>Pseudovirgaria</taxon>
    </lineage>
</organism>
<dbReference type="GO" id="GO:0007131">
    <property type="term" value="P:reciprocal meiotic recombination"/>
    <property type="evidence" value="ECO:0007669"/>
    <property type="project" value="InterPro"/>
</dbReference>